<dbReference type="InterPro" id="IPR017452">
    <property type="entry name" value="GPCR_Rhodpsn_7TM"/>
</dbReference>
<dbReference type="OrthoDB" id="6147321at2759"/>
<feature type="transmembrane region" description="Helical" evidence="11">
    <location>
        <begin position="138"/>
        <end position="159"/>
    </location>
</feature>
<evidence type="ECO:0000256" key="1">
    <source>
        <dbReference type="ARBA" id="ARBA00004651"/>
    </source>
</evidence>
<feature type="transmembrane region" description="Helical" evidence="11">
    <location>
        <begin position="276"/>
        <end position="304"/>
    </location>
</feature>
<evidence type="ECO:0000256" key="4">
    <source>
        <dbReference type="ARBA" id="ARBA00022692"/>
    </source>
</evidence>
<dbReference type="GO" id="GO:0007187">
    <property type="term" value="P:G protein-coupled receptor signaling pathway, coupled to cyclic nucleotide second messenger"/>
    <property type="evidence" value="ECO:0000318"/>
    <property type="project" value="GO_Central"/>
</dbReference>
<keyword evidence="5 11" id="KW-1133">Transmembrane helix</keyword>
<dbReference type="Proteomes" id="UP000000305">
    <property type="component" value="Unassembled WGS sequence"/>
</dbReference>
<accession>E9GDH8</accession>
<dbReference type="GO" id="GO:0007268">
    <property type="term" value="P:chemical synaptic transmission"/>
    <property type="evidence" value="ECO:0000318"/>
    <property type="project" value="GO_Central"/>
</dbReference>
<dbReference type="PANTHER" id="PTHR24246">
    <property type="entry name" value="OLFACTORY RECEPTOR AND ADENOSINE RECEPTOR"/>
    <property type="match status" value="1"/>
</dbReference>
<dbReference type="GO" id="GO:0030425">
    <property type="term" value="C:dendrite"/>
    <property type="evidence" value="ECO:0000318"/>
    <property type="project" value="GO_Central"/>
</dbReference>
<dbReference type="Pfam" id="PF00001">
    <property type="entry name" value="7tm_1"/>
    <property type="match status" value="1"/>
</dbReference>
<gene>
    <name evidence="13" type="ORF">DAPPUDRAFT_316623</name>
</gene>
<evidence type="ECO:0000256" key="9">
    <source>
        <dbReference type="ARBA" id="ARBA00023180"/>
    </source>
</evidence>
<evidence type="ECO:0000256" key="8">
    <source>
        <dbReference type="ARBA" id="ARBA00023170"/>
    </source>
</evidence>
<evidence type="ECO:0000256" key="2">
    <source>
        <dbReference type="ARBA" id="ARBA00010663"/>
    </source>
</evidence>
<dbReference type="CDD" id="cd00637">
    <property type="entry name" value="7tm_classA_rhodopsin-like"/>
    <property type="match status" value="1"/>
</dbReference>
<reference evidence="13 14" key="1">
    <citation type="journal article" date="2011" name="Science">
        <title>The ecoresponsive genome of Daphnia pulex.</title>
        <authorList>
            <person name="Colbourne J.K."/>
            <person name="Pfrender M.E."/>
            <person name="Gilbert D."/>
            <person name="Thomas W.K."/>
            <person name="Tucker A."/>
            <person name="Oakley T.H."/>
            <person name="Tokishita S."/>
            <person name="Aerts A."/>
            <person name="Arnold G.J."/>
            <person name="Basu M.K."/>
            <person name="Bauer D.J."/>
            <person name="Caceres C.E."/>
            <person name="Carmel L."/>
            <person name="Casola C."/>
            <person name="Choi J.H."/>
            <person name="Detter J.C."/>
            <person name="Dong Q."/>
            <person name="Dusheyko S."/>
            <person name="Eads B.D."/>
            <person name="Frohlich T."/>
            <person name="Geiler-Samerotte K.A."/>
            <person name="Gerlach D."/>
            <person name="Hatcher P."/>
            <person name="Jogdeo S."/>
            <person name="Krijgsveld J."/>
            <person name="Kriventseva E.V."/>
            <person name="Kultz D."/>
            <person name="Laforsch C."/>
            <person name="Lindquist E."/>
            <person name="Lopez J."/>
            <person name="Manak J.R."/>
            <person name="Muller J."/>
            <person name="Pangilinan J."/>
            <person name="Patwardhan R.P."/>
            <person name="Pitluck S."/>
            <person name="Pritham E.J."/>
            <person name="Rechtsteiner A."/>
            <person name="Rho M."/>
            <person name="Rogozin I.B."/>
            <person name="Sakarya O."/>
            <person name="Salamov A."/>
            <person name="Schaack S."/>
            <person name="Shapiro H."/>
            <person name="Shiga Y."/>
            <person name="Skalitzky C."/>
            <person name="Smith Z."/>
            <person name="Souvorov A."/>
            <person name="Sung W."/>
            <person name="Tang Z."/>
            <person name="Tsuchiya D."/>
            <person name="Tu H."/>
            <person name="Vos H."/>
            <person name="Wang M."/>
            <person name="Wolf Y.I."/>
            <person name="Yamagata H."/>
            <person name="Yamada T."/>
            <person name="Ye Y."/>
            <person name="Shaw J.R."/>
            <person name="Andrews J."/>
            <person name="Crease T.J."/>
            <person name="Tang H."/>
            <person name="Lucas S.M."/>
            <person name="Robertson H.M."/>
            <person name="Bork P."/>
            <person name="Koonin E.V."/>
            <person name="Zdobnov E.M."/>
            <person name="Grigoriev I.V."/>
            <person name="Lynch M."/>
            <person name="Boore J.L."/>
        </authorList>
    </citation>
    <scope>NUCLEOTIDE SEQUENCE [LARGE SCALE GENOMIC DNA]</scope>
</reference>
<dbReference type="PROSITE" id="PS50262">
    <property type="entry name" value="G_PROTEIN_RECEP_F1_2"/>
    <property type="match status" value="1"/>
</dbReference>
<keyword evidence="4 11" id="KW-0812">Transmembrane</keyword>
<organism evidence="13 14">
    <name type="scientific">Daphnia pulex</name>
    <name type="common">Water flea</name>
    <dbReference type="NCBI Taxonomy" id="6669"/>
    <lineage>
        <taxon>Eukaryota</taxon>
        <taxon>Metazoa</taxon>
        <taxon>Ecdysozoa</taxon>
        <taxon>Arthropoda</taxon>
        <taxon>Crustacea</taxon>
        <taxon>Branchiopoda</taxon>
        <taxon>Diplostraca</taxon>
        <taxon>Cladocera</taxon>
        <taxon>Anomopoda</taxon>
        <taxon>Daphniidae</taxon>
        <taxon>Daphnia</taxon>
    </lineage>
</organism>
<dbReference type="InParanoid" id="E9GDH8"/>
<evidence type="ECO:0000259" key="12">
    <source>
        <dbReference type="PROSITE" id="PS50262"/>
    </source>
</evidence>
<proteinExistence type="inferred from homology"/>
<evidence type="ECO:0000313" key="13">
    <source>
        <dbReference type="EMBL" id="EFX82082.1"/>
    </source>
</evidence>
<feature type="transmembrane region" description="Helical" evidence="11">
    <location>
        <begin position="29"/>
        <end position="50"/>
    </location>
</feature>
<evidence type="ECO:0000313" key="14">
    <source>
        <dbReference type="Proteomes" id="UP000000305"/>
    </source>
</evidence>
<keyword evidence="10" id="KW-0807">Transducer</keyword>
<evidence type="ECO:0000256" key="11">
    <source>
        <dbReference type="SAM" id="Phobius"/>
    </source>
</evidence>
<keyword evidence="6" id="KW-0297">G-protein coupled receptor</keyword>
<keyword evidence="9" id="KW-0325">Glycoprotein</keyword>
<keyword evidence="14" id="KW-1185">Reference proteome</keyword>
<feature type="transmembrane region" description="Helical" evidence="11">
    <location>
        <begin position="62"/>
        <end position="86"/>
    </location>
</feature>
<feature type="transmembrane region" description="Helical" evidence="11">
    <location>
        <begin position="179"/>
        <end position="199"/>
    </location>
</feature>
<feature type="transmembrane region" description="Helical" evidence="11">
    <location>
        <begin position="316"/>
        <end position="334"/>
    </location>
</feature>
<dbReference type="KEGG" id="dpx:DAPPUDRAFT_316623"/>
<dbReference type="PhylomeDB" id="E9GDH8"/>
<dbReference type="PANTHER" id="PTHR24246:SF27">
    <property type="entry name" value="ADENOSINE RECEPTOR, ISOFORM A"/>
    <property type="match status" value="1"/>
</dbReference>
<protein>
    <recommendedName>
        <fullName evidence="12">G-protein coupled receptors family 1 profile domain-containing protein</fullName>
    </recommendedName>
</protein>
<evidence type="ECO:0000256" key="6">
    <source>
        <dbReference type="ARBA" id="ARBA00023040"/>
    </source>
</evidence>
<dbReference type="SUPFAM" id="SSF81321">
    <property type="entry name" value="Family A G protein-coupled receptor-like"/>
    <property type="match status" value="1"/>
</dbReference>
<dbReference type="GO" id="GO:0004993">
    <property type="term" value="F:G protein-coupled serotonin receptor activity"/>
    <property type="evidence" value="ECO:0000318"/>
    <property type="project" value="GO_Central"/>
</dbReference>
<evidence type="ECO:0000256" key="7">
    <source>
        <dbReference type="ARBA" id="ARBA00023136"/>
    </source>
</evidence>
<dbReference type="HOGENOM" id="CLU_055342_1_0_1"/>
<comment type="similarity">
    <text evidence="2">Belongs to the G-protein coupled receptor 1 family.</text>
</comment>
<keyword evidence="8" id="KW-0675">Receptor</keyword>
<dbReference type="EMBL" id="GL732540">
    <property type="protein sequence ID" value="EFX82082.1"/>
    <property type="molecule type" value="Genomic_DNA"/>
</dbReference>
<keyword evidence="3" id="KW-1003">Cell membrane</keyword>
<evidence type="ECO:0000256" key="3">
    <source>
        <dbReference type="ARBA" id="ARBA00022475"/>
    </source>
</evidence>
<dbReference type="GO" id="GO:0030594">
    <property type="term" value="F:neurotransmitter receptor activity"/>
    <property type="evidence" value="ECO:0000318"/>
    <property type="project" value="GO_Central"/>
</dbReference>
<dbReference type="GO" id="GO:0045202">
    <property type="term" value="C:synapse"/>
    <property type="evidence" value="ECO:0007669"/>
    <property type="project" value="GOC"/>
</dbReference>
<sequence>MNSIANCSNYSAQFDPIVTPVTLSRVETIVHLICLSQGIPINLLIGVVIARNRRLHNPRNTFWLGIIVLNLLTIFMAVLKLLVVHVADDPAHFTCLLFSFMTGKPYTILLFIMLLAILDRYVAITYPLYHREHVTVRLVVFVQIGIFLAVFFLLSMPFIFNWIPLMCGFNLMMGKWTMLLRSILVTMCITAQVKVYLVTRRYLRQAEVRPLSIPLQQMVITPPNNGDESLRPASATVEETSSSMSVVANTNKNAPFFVHRRNKTVSKLELEASLTLLVGVSTLCIITAPMFIVCFALSICQQVGGECAGLNSMAPYVRQAALIHAVYGPLIYMIRSREFASAVRKMLRPNSARLDDVNYF</sequence>
<evidence type="ECO:0000256" key="5">
    <source>
        <dbReference type="ARBA" id="ARBA00022989"/>
    </source>
</evidence>
<dbReference type="GO" id="GO:0007188">
    <property type="term" value="P:adenylate cyclase-modulating G protein-coupled receptor signaling pathway"/>
    <property type="evidence" value="ECO:0000318"/>
    <property type="project" value="GO_Central"/>
</dbReference>
<dbReference type="GO" id="GO:0005886">
    <property type="term" value="C:plasma membrane"/>
    <property type="evidence" value="ECO:0000318"/>
    <property type="project" value="GO_Central"/>
</dbReference>
<dbReference type="InterPro" id="IPR000276">
    <property type="entry name" value="GPCR_Rhodpsn"/>
</dbReference>
<dbReference type="Gene3D" id="1.20.1070.10">
    <property type="entry name" value="Rhodopsin 7-helix transmembrane proteins"/>
    <property type="match status" value="1"/>
</dbReference>
<evidence type="ECO:0000256" key="10">
    <source>
        <dbReference type="ARBA" id="ARBA00023224"/>
    </source>
</evidence>
<feature type="domain" description="G-protein coupled receptors family 1 profile" evidence="12">
    <location>
        <begin position="41"/>
        <end position="332"/>
    </location>
</feature>
<keyword evidence="7 11" id="KW-0472">Membrane</keyword>
<feature type="transmembrane region" description="Helical" evidence="11">
    <location>
        <begin position="106"/>
        <end position="126"/>
    </location>
</feature>
<name>E9GDH8_DAPPU</name>
<dbReference type="AlphaFoldDB" id="E9GDH8"/>
<comment type="subcellular location">
    <subcellularLocation>
        <location evidence="1">Cell membrane</location>
        <topology evidence="1">Multi-pass membrane protein</topology>
    </subcellularLocation>
</comment>